<reference evidence="7" key="2">
    <citation type="submission" date="2006-05" db="EMBL/GenBank/DDBJ databases">
        <title>Sequencing of the draft genome and assembly of Desulfuromonas acetoxidans DSM 684.</title>
        <authorList>
            <consortium name="US DOE Joint Genome Institute (JGI-PGF)"/>
            <person name="Copeland A."/>
            <person name="Lucas S."/>
            <person name="Lapidus A."/>
            <person name="Barry K."/>
            <person name="Detter J.C."/>
            <person name="Glavina del Rio T."/>
            <person name="Hammon N."/>
            <person name="Israni S."/>
            <person name="Dalin E."/>
            <person name="Tice H."/>
            <person name="Bruce D."/>
            <person name="Pitluck S."/>
            <person name="Richardson P."/>
        </authorList>
    </citation>
    <scope>NUCLEOTIDE SEQUENCE [LARGE SCALE GENOMIC DNA]</scope>
    <source>
        <strain evidence="7">DSM 684</strain>
    </source>
</reference>
<dbReference type="AlphaFoldDB" id="Q1JXP4"/>
<reference evidence="7" key="1">
    <citation type="submission" date="2006-05" db="EMBL/GenBank/DDBJ databases">
        <title>Annotation of the draft genome assembly of Desulfuromonas acetoxidans DSM 684.</title>
        <authorList>
            <consortium name="US DOE Joint Genome Institute (JGI-ORNL)"/>
            <person name="Larimer F."/>
            <person name="Land M."/>
            <person name="Hauser L."/>
        </authorList>
    </citation>
    <scope>NUCLEOTIDE SEQUENCE [LARGE SCALE GENOMIC DNA]</scope>
    <source>
        <strain evidence="7">DSM 684</strain>
    </source>
</reference>
<dbReference type="NCBIfam" id="TIGR03905">
    <property type="entry name" value="TIGR03905_4_Cys"/>
    <property type="match status" value="1"/>
</dbReference>
<accession>Q1JXP4</accession>
<dbReference type="GO" id="GO:0071897">
    <property type="term" value="P:DNA biosynthetic process"/>
    <property type="evidence" value="ECO:0007669"/>
    <property type="project" value="UniProtKB-KW"/>
</dbReference>
<evidence type="ECO:0000256" key="5">
    <source>
        <dbReference type="ARBA" id="ARBA00047754"/>
    </source>
</evidence>
<evidence type="ECO:0000259" key="6">
    <source>
        <dbReference type="Pfam" id="PF12637"/>
    </source>
</evidence>
<dbReference type="InterPro" id="IPR023806">
    <property type="entry name" value="CHP03905"/>
</dbReference>
<dbReference type="GO" id="GO:0004748">
    <property type="term" value="F:ribonucleoside-diphosphate reductase activity, thioredoxin disulfide as acceptor"/>
    <property type="evidence" value="ECO:0007669"/>
    <property type="project" value="UniProtKB-EC"/>
</dbReference>
<organism evidence="7 8">
    <name type="scientific">Desulfuromonas acetoxidans (strain DSM 684 / 11070)</name>
    <dbReference type="NCBI Taxonomy" id="281689"/>
    <lineage>
        <taxon>Bacteria</taxon>
        <taxon>Pseudomonadati</taxon>
        <taxon>Thermodesulfobacteriota</taxon>
        <taxon>Desulfuromonadia</taxon>
        <taxon>Desulfuromonadales</taxon>
        <taxon>Desulfuromonadaceae</taxon>
        <taxon>Desulfuromonas</taxon>
    </lineage>
</organism>
<protein>
    <recommendedName>
        <fullName evidence="2">ribonucleoside-diphosphate reductase</fullName>
        <ecNumber evidence="2">1.17.4.1</ecNumber>
    </recommendedName>
</protein>
<dbReference type="EMBL" id="AAEW02000014">
    <property type="protein sequence ID" value="EAT15099.1"/>
    <property type="molecule type" value="Genomic_DNA"/>
</dbReference>
<gene>
    <name evidence="7" type="ORF">Dace_1176</name>
</gene>
<evidence type="ECO:0000256" key="1">
    <source>
        <dbReference type="ARBA" id="ARBA00007405"/>
    </source>
</evidence>
<keyword evidence="3" id="KW-0237">DNA synthesis</keyword>
<comment type="similarity">
    <text evidence="1">Belongs to the ribonucleoside diphosphate reductase class-2 family.</text>
</comment>
<feature type="domain" description="TSCPD" evidence="6">
    <location>
        <begin position="5"/>
        <end position="78"/>
    </location>
</feature>
<dbReference type="Pfam" id="PF12637">
    <property type="entry name" value="TSCPD"/>
    <property type="match status" value="1"/>
</dbReference>
<dbReference type="OrthoDB" id="9801525at2"/>
<keyword evidence="4" id="KW-0547">Nucleotide-binding</keyword>
<keyword evidence="8" id="KW-1185">Reference proteome</keyword>
<comment type="caution">
    <text evidence="7">The sequence shown here is derived from an EMBL/GenBank/DDBJ whole genome shotgun (WGS) entry which is preliminary data.</text>
</comment>
<evidence type="ECO:0000313" key="7">
    <source>
        <dbReference type="EMBL" id="EAT15099.1"/>
    </source>
</evidence>
<dbReference type="EC" id="1.17.4.1" evidence="2"/>
<evidence type="ECO:0000256" key="2">
    <source>
        <dbReference type="ARBA" id="ARBA00012274"/>
    </source>
</evidence>
<evidence type="ECO:0000256" key="3">
    <source>
        <dbReference type="ARBA" id="ARBA00022634"/>
    </source>
</evidence>
<proteinExistence type="inferred from homology"/>
<sequence length="86" mass="9326">MTYQFKPNGCCAKQIKITTDNDTISEVKFIGGCRGNTAGIERLIRNQKISDVAQTLRGITCRGTTSCPDQLAIALEQIMDQDSSAA</sequence>
<evidence type="ECO:0000313" key="8">
    <source>
        <dbReference type="Proteomes" id="UP000005695"/>
    </source>
</evidence>
<comment type="catalytic activity">
    <reaction evidence="5">
        <text>a 2'-deoxyribonucleoside 5'-diphosphate + [thioredoxin]-disulfide + H2O = a ribonucleoside 5'-diphosphate + [thioredoxin]-dithiol</text>
        <dbReference type="Rhea" id="RHEA:23252"/>
        <dbReference type="Rhea" id="RHEA-COMP:10698"/>
        <dbReference type="Rhea" id="RHEA-COMP:10700"/>
        <dbReference type="ChEBI" id="CHEBI:15377"/>
        <dbReference type="ChEBI" id="CHEBI:29950"/>
        <dbReference type="ChEBI" id="CHEBI:50058"/>
        <dbReference type="ChEBI" id="CHEBI:57930"/>
        <dbReference type="ChEBI" id="CHEBI:73316"/>
        <dbReference type="EC" id="1.17.4.1"/>
    </reaction>
</comment>
<evidence type="ECO:0000256" key="4">
    <source>
        <dbReference type="ARBA" id="ARBA00022741"/>
    </source>
</evidence>
<dbReference type="Proteomes" id="UP000005695">
    <property type="component" value="Unassembled WGS sequence"/>
</dbReference>
<dbReference type="InterPro" id="IPR024434">
    <property type="entry name" value="TSCPD_dom"/>
</dbReference>
<name>Q1JXP4_DESA6</name>
<dbReference type="RefSeq" id="WP_006001710.1">
    <property type="nucleotide sequence ID" value="NZ_AAEW02000014.1"/>
</dbReference>
<dbReference type="GO" id="GO:0000166">
    <property type="term" value="F:nucleotide binding"/>
    <property type="evidence" value="ECO:0007669"/>
    <property type="project" value="UniProtKB-KW"/>
</dbReference>